<protein>
    <submittedName>
        <fullName evidence="1">Uncharacterized protein</fullName>
    </submittedName>
</protein>
<gene>
    <name evidence="1" type="ORF">WG66_16370</name>
</gene>
<organism evidence="1 2">
    <name type="scientific">Moniliophthora roreri</name>
    <name type="common">Frosty pod rot fungus</name>
    <name type="synonym">Monilia roreri</name>
    <dbReference type="NCBI Taxonomy" id="221103"/>
    <lineage>
        <taxon>Eukaryota</taxon>
        <taxon>Fungi</taxon>
        <taxon>Dikarya</taxon>
        <taxon>Basidiomycota</taxon>
        <taxon>Agaricomycotina</taxon>
        <taxon>Agaricomycetes</taxon>
        <taxon>Agaricomycetidae</taxon>
        <taxon>Agaricales</taxon>
        <taxon>Marasmiineae</taxon>
        <taxon>Marasmiaceae</taxon>
        <taxon>Moniliophthora</taxon>
    </lineage>
</organism>
<reference evidence="1 2" key="1">
    <citation type="submission" date="2015-12" db="EMBL/GenBank/DDBJ databases">
        <title>Draft genome sequence of Moniliophthora roreri, the causal agent of frosty pod rot of cacao.</title>
        <authorList>
            <person name="Aime M.C."/>
            <person name="Diaz-Valderrama J.R."/>
            <person name="Kijpornyongpan T."/>
            <person name="Phillips-Mora W."/>
        </authorList>
    </citation>
    <scope>NUCLEOTIDE SEQUENCE [LARGE SCALE GENOMIC DNA]</scope>
    <source>
        <strain evidence="1 2">MCA 2952</strain>
    </source>
</reference>
<name>A0A0W0F3W2_MONRR</name>
<accession>A0A0W0F3W2</accession>
<dbReference type="AlphaFoldDB" id="A0A0W0F3W2"/>
<proteinExistence type="predicted"/>
<comment type="caution">
    <text evidence="1">The sequence shown here is derived from an EMBL/GenBank/DDBJ whole genome shotgun (WGS) entry which is preliminary data.</text>
</comment>
<sequence length="105" mass="12006">MCGNEEEGYVSPSLEEWVDLLSEMLKLRKLDIAYPLPSVDSRPHGIITPFFPHLQALILSVTVLQYVNLLEHLSFPNSTCNAMMNHGFKAQEEDENDFDFEGNYN</sequence>
<dbReference type="Proteomes" id="UP000054988">
    <property type="component" value="Unassembled WGS sequence"/>
</dbReference>
<dbReference type="EMBL" id="LATX01002353">
    <property type="protein sequence ID" value="KTB31007.1"/>
    <property type="molecule type" value="Genomic_DNA"/>
</dbReference>
<evidence type="ECO:0000313" key="1">
    <source>
        <dbReference type="EMBL" id="KTB31007.1"/>
    </source>
</evidence>
<evidence type="ECO:0000313" key="2">
    <source>
        <dbReference type="Proteomes" id="UP000054988"/>
    </source>
</evidence>